<dbReference type="EMBL" id="SHOA02000012">
    <property type="protein sequence ID" value="TDH72221.1"/>
    <property type="molecule type" value="Genomic_DNA"/>
</dbReference>
<name>A0A976NY70_BRELC</name>
<evidence type="ECO:0000313" key="1">
    <source>
        <dbReference type="EMBL" id="TDH72221.1"/>
    </source>
</evidence>
<dbReference type="GeneID" id="94346535"/>
<gene>
    <name evidence="1" type="ORF">CCR75_002767</name>
</gene>
<comment type="caution">
    <text evidence="1">The sequence shown here is derived from an EMBL/GenBank/DDBJ whole genome shotgun (WGS) entry which is preliminary data.</text>
</comment>
<dbReference type="AlphaFoldDB" id="A0A976NY70"/>
<sequence length="70" mass="8459">MEQTPKALHQRKRVKIAPKYLDDYYANATLITSDQAMKKWHEDDVKMPHNYDEALKSRNHKNCFLEWRNP</sequence>
<accession>A0A976NY70</accession>
<reference evidence="1 2" key="1">
    <citation type="journal article" date="2021" name="Genome Biol.">
        <title>AFLAP: assembly-free linkage analysis pipeline using k-mers from genome sequencing data.</title>
        <authorList>
            <person name="Fletcher K."/>
            <person name="Zhang L."/>
            <person name="Gil J."/>
            <person name="Han R."/>
            <person name="Cavanaugh K."/>
            <person name="Michelmore R."/>
        </authorList>
    </citation>
    <scope>NUCLEOTIDE SEQUENCE [LARGE SCALE GENOMIC DNA]</scope>
    <source>
        <strain evidence="1 2">SF5</strain>
    </source>
</reference>
<proteinExistence type="predicted"/>
<protein>
    <submittedName>
        <fullName evidence="1">Uncharacterized protein</fullName>
    </submittedName>
</protein>
<keyword evidence="2" id="KW-1185">Reference proteome</keyword>
<dbReference type="Proteomes" id="UP000294530">
    <property type="component" value="Unassembled WGS sequence"/>
</dbReference>
<dbReference type="KEGG" id="blac:94346535"/>
<evidence type="ECO:0000313" key="2">
    <source>
        <dbReference type="Proteomes" id="UP000294530"/>
    </source>
</evidence>
<organism evidence="1 2">
    <name type="scientific">Bremia lactucae</name>
    <name type="common">Lettuce downy mildew</name>
    <dbReference type="NCBI Taxonomy" id="4779"/>
    <lineage>
        <taxon>Eukaryota</taxon>
        <taxon>Sar</taxon>
        <taxon>Stramenopiles</taxon>
        <taxon>Oomycota</taxon>
        <taxon>Peronosporomycetes</taxon>
        <taxon>Peronosporales</taxon>
        <taxon>Peronosporaceae</taxon>
        <taxon>Bremia</taxon>
    </lineage>
</organism>
<dbReference type="RefSeq" id="XP_067821720.1">
    <property type="nucleotide sequence ID" value="XM_067960864.1"/>
</dbReference>